<protein>
    <recommendedName>
        <fullName evidence="3">Transposase</fullName>
    </recommendedName>
</protein>
<dbReference type="Proteomes" id="UP000018445">
    <property type="component" value="Unassembled WGS sequence"/>
</dbReference>
<evidence type="ECO:0000313" key="1">
    <source>
        <dbReference type="EMBL" id="ENV37627.1"/>
    </source>
</evidence>
<reference evidence="1 2" key="1">
    <citation type="submission" date="2013-02" db="EMBL/GenBank/DDBJ databases">
        <title>The Genome Sequence of Acinetobacter venetianus CIP 110063.</title>
        <authorList>
            <consortium name="The Broad Institute Genome Sequencing Platform"/>
            <consortium name="The Broad Institute Genome Sequencing Center for Infectious Disease"/>
            <person name="Cerqueira G."/>
            <person name="Feldgarden M."/>
            <person name="Courvalin P."/>
            <person name="Perichon B."/>
            <person name="Grillot-Courvalin C."/>
            <person name="Clermont D."/>
            <person name="Rocha E."/>
            <person name="Yoon E.-J."/>
            <person name="Nemec A."/>
            <person name="Walker B."/>
            <person name="Young S.K."/>
            <person name="Zeng Q."/>
            <person name="Gargeya S."/>
            <person name="Fitzgerald M."/>
            <person name="Haas B."/>
            <person name="Abouelleil A."/>
            <person name="Alvarado L."/>
            <person name="Arachchi H.M."/>
            <person name="Berlin A.M."/>
            <person name="Chapman S.B."/>
            <person name="Dewar J."/>
            <person name="Goldberg J."/>
            <person name="Griggs A."/>
            <person name="Gujja S."/>
            <person name="Hansen M."/>
            <person name="Howarth C."/>
            <person name="Imamovic A."/>
            <person name="Larimer J."/>
            <person name="McCowan C."/>
            <person name="Murphy C."/>
            <person name="Neiman D."/>
            <person name="Pearson M."/>
            <person name="Priest M."/>
            <person name="Roberts A."/>
            <person name="Saif S."/>
            <person name="Shea T."/>
            <person name="Sisk P."/>
            <person name="Sykes S."/>
            <person name="Wortman J."/>
            <person name="Nusbaum C."/>
            <person name="Birren B."/>
        </authorList>
    </citation>
    <scope>NUCLEOTIDE SEQUENCE [LARGE SCALE GENOMIC DNA]</scope>
    <source>
        <strain evidence="2">ATCC 31012 / DSM 23050 / BCRC 14357 / CCUG 45561 / CIP 110063 / KCTC 2702 / LMG 19082 / RAG-1</strain>
    </source>
</reference>
<proteinExistence type="predicted"/>
<comment type="caution">
    <text evidence="1">The sequence shown here is derived from an EMBL/GenBank/DDBJ whole genome shotgun (WGS) entry which is preliminary data.</text>
</comment>
<accession>N8YLD4</accession>
<evidence type="ECO:0008006" key="3">
    <source>
        <dbReference type="Google" id="ProtNLM"/>
    </source>
</evidence>
<dbReference type="HOGENOM" id="CLU_062982_6_2_6"/>
<keyword evidence="2" id="KW-1185">Reference proteome</keyword>
<evidence type="ECO:0000313" key="2">
    <source>
        <dbReference type="Proteomes" id="UP000018445"/>
    </source>
</evidence>
<sequence length="82" mass="9579">MESGRATNHAVKEYWTKGRKQWKREIGYHQRSHIEAKMFAFKRLEQGVSSRCFTRQVVDLQLRVDILNKFTQLGTAQIVAVA</sequence>
<gene>
    <name evidence="1" type="ORF">F959_01144</name>
</gene>
<dbReference type="EMBL" id="APPO01000009">
    <property type="protein sequence ID" value="ENV37627.1"/>
    <property type="molecule type" value="Genomic_DNA"/>
</dbReference>
<dbReference type="PATRIC" id="fig|1191460.12.peg.1128"/>
<organism evidence="1 2">
    <name type="scientific">Acinetobacter venetianus (strain ATCC 31012 / DSM 23050 / BCRC 14357 / CCUG 45561 / CIP 110063 / KCTC 2702 / LMG 19082 / RAG-1)</name>
    <dbReference type="NCBI Taxonomy" id="1191460"/>
    <lineage>
        <taxon>Bacteria</taxon>
        <taxon>Pseudomonadati</taxon>
        <taxon>Pseudomonadota</taxon>
        <taxon>Gammaproteobacteria</taxon>
        <taxon>Moraxellales</taxon>
        <taxon>Moraxellaceae</taxon>
        <taxon>Acinetobacter</taxon>
    </lineage>
</organism>
<dbReference type="AlphaFoldDB" id="N8YLD4"/>
<dbReference type="eggNOG" id="COG3039">
    <property type="taxonomic scope" value="Bacteria"/>
</dbReference>
<name>N8YLD4_ACIVR</name>